<gene>
    <name evidence="1" type="ORF">QAD02_017562</name>
</gene>
<dbReference type="EMBL" id="CM056741">
    <property type="protein sequence ID" value="KAJ8681770.1"/>
    <property type="molecule type" value="Genomic_DNA"/>
</dbReference>
<sequence length="163" mass="18505">MPRLKLSIGNGLLVNRVERLLYKFSEVGLLDTWDELSTQPPKSERDDPPKVDDDSGHEAIPLQDQLWPIFVVGCILSVIAFIGELIWKIFIERTKLGELTRAFYNYNIHGQTPVGRSSQIMRSGVMSTRMNNSTRIRQRSCPSRFRVPLATAPDNFQVGGMLM</sequence>
<reference evidence="1" key="1">
    <citation type="submission" date="2023-04" db="EMBL/GenBank/DDBJ databases">
        <title>A chromosome-level genome assembly of the parasitoid wasp Eretmocerus hayati.</title>
        <authorList>
            <person name="Zhong Y."/>
            <person name="Liu S."/>
            <person name="Liu Y."/>
        </authorList>
    </citation>
    <scope>NUCLEOTIDE SEQUENCE</scope>
    <source>
        <strain evidence="1">ZJU_SS_LIU_2023</strain>
    </source>
</reference>
<protein>
    <submittedName>
        <fullName evidence="1">Uncharacterized protein</fullName>
    </submittedName>
</protein>
<organism evidence="1 2">
    <name type="scientific">Eretmocerus hayati</name>
    <dbReference type="NCBI Taxonomy" id="131215"/>
    <lineage>
        <taxon>Eukaryota</taxon>
        <taxon>Metazoa</taxon>
        <taxon>Ecdysozoa</taxon>
        <taxon>Arthropoda</taxon>
        <taxon>Hexapoda</taxon>
        <taxon>Insecta</taxon>
        <taxon>Pterygota</taxon>
        <taxon>Neoptera</taxon>
        <taxon>Endopterygota</taxon>
        <taxon>Hymenoptera</taxon>
        <taxon>Apocrita</taxon>
        <taxon>Proctotrupomorpha</taxon>
        <taxon>Chalcidoidea</taxon>
        <taxon>Aphelinidae</taxon>
        <taxon>Aphelininae</taxon>
        <taxon>Eretmocerus</taxon>
    </lineage>
</organism>
<name>A0ACC2PEA2_9HYME</name>
<keyword evidence="2" id="KW-1185">Reference proteome</keyword>
<comment type="caution">
    <text evidence="1">The sequence shown here is derived from an EMBL/GenBank/DDBJ whole genome shotgun (WGS) entry which is preliminary data.</text>
</comment>
<accession>A0ACC2PEA2</accession>
<evidence type="ECO:0000313" key="1">
    <source>
        <dbReference type="EMBL" id="KAJ8681770.1"/>
    </source>
</evidence>
<evidence type="ECO:0000313" key="2">
    <source>
        <dbReference type="Proteomes" id="UP001239111"/>
    </source>
</evidence>
<proteinExistence type="predicted"/>
<dbReference type="Proteomes" id="UP001239111">
    <property type="component" value="Chromosome 1"/>
</dbReference>